<accession>A0ABY0IM79</accession>
<dbReference type="InterPro" id="IPR013367">
    <property type="entry name" value="Flagellar_put"/>
</dbReference>
<organism evidence="1 2">
    <name type="scientific">Halobacteriovorax vibrionivorans</name>
    <dbReference type="NCBI Taxonomy" id="2152716"/>
    <lineage>
        <taxon>Bacteria</taxon>
        <taxon>Pseudomonadati</taxon>
        <taxon>Bdellovibrionota</taxon>
        <taxon>Bacteriovoracia</taxon>
        <taxon>Bacteriovoracales</taxon>
        <taxon>Halobacteriovoraceae</taxon>
        <taxon>Halobacteriovorax</taxon>
    </lineage>
</organism>
<dbReference type="RefSeq" id="WP_114705574.1">
    <property type="nucleotide sequence ID" value="NZ_QDKL01000001.1"/>
</dbReference>
<dbReference type="NCBIfam" id="TIGR02530">
    <property type="entry name" value="flg_new"/>
    <property type="match status" value="1"/>
</dbReference>
<protein>
    <recommendedName>
        <fullName evidence="3">Flagellar protein</fullName>
    </recommendedName>
</protein>
<proteinExistence type="predicted"/>
<reference evidence="2" key="1">
    <citation type="journal article" date="2019" name="Int. J. Syst. Evol. Microbiol.">
        <title>Halobacteriovorax valvorus sp. nov., a novel prokaryotic predator isolated from coastal seawater of China.</title>
        <authorList>
            <person name="Chen M.-X."/>
        </authorList>
    </citation>
    <scope>NUCLEOTIDE SEQUENCE [LARGE SCALE GENOMIC DNA]</scope>
    <source>
        <strain evidence="2">BL9</strain>
    </source>
</reference>
<comment type="caution">
    <text evidence="1">The sequence shown here is derived from an EMBL/GenBank/DDBJ whole genome shotgun (WGS) entry which is preliminary data.</text>
</comment>
<evidence type="ECO:0008006" key="3">
    <source>
        <dbReference type="Google" id="ProtNLM"/>
    </source>
</evidence>
<name>A0ABY0IM79_9BACT</name>
<evidence type="ECO:0000313" key="1">
    <source>
        <dbReference type="EMBL" id="RZF22629.1"/>
    </source>
</evidence>
<keyword evidence="2" id="KW-1185">Reference proteome</keyword>
<evidence type="ECO:0000313" key="2">
    <source>
        <dbReference type="Proteomes" id="UP000443582"/>
    </source>
</evidence>
<gene>
    <name evidence="1" type="ORF">DAY19_02320</name>
</gene>
<dbReference type="Pfam" id="PF12611">
    <property type="entry name" value="Flagellar_put"/>
    <property type="match status" value="1"/>
</dbReference>
<dbReference type="EMBL" id="QDKL01000001">
    <property type="protein sequence ID" value="RZF22629.1"/>
    <property type="molecule type" value="Genomic_DNA"/>
</dbReference>
<dbReference type="Proteomes" id="UP000443582">
    <property type="component" value="Unassembled WGS sequence"/>
</dbReference>
<sequence length="154" mass="16949">MGTKDISNFHIPNVSQVPGSKKVDLRNRLGNVGGNEAAQSEFKNLLNDQISNEKINRAHQIDQLAQTQAEHGIKLSTHAAKRLQERNIHVDSNEFFKLKDAFQKLQSKGGKDSLVITDKAAYIVDVPGKKVVTAIDKGSIESNVFTKIDSTVLV</sequence>